<dbReference type="KEGG" id="ppha:BVH74_18460"/>
<name>A0A1V0B9J3_9GAMM</name>
<dbReference type="EMBL" id="CP020100">
    <property type="protein sequence ID" value="AQZ96613.1"/>
    <property type="molecule type" value="Genomic_DNA"/>
</dbReference>
<dbReference type="Pfam" id="PF19742">
    <property type="entry name" value="DUF6231"/>
    <property type="match status" value="1"/>
</dbReference>
<dbReference type="InterPro" id="IPR046199">
    <property type="entry name" value="DUF6231"/>
</dbReference>
<organism evidence="1 2">
    <name type="scientific">Halopseudomonas phragmitis</name>
    <dbReference type="NCBI Taxonomy" id="1931241"/>
    <lineage>
        <taxon>Bacteria</taxon>
        <taxon>Pseudomonadati</taxon>
        <taxon>Pseudomonadota</taxon>
        <taxon>Gammaproteobacteria</taxon>
        <taxon>Pseudomonadales</taxon>
        <taxon>Pseudomonadaceae</taxon>
        <taxon>Halopseudomonas</taxon>
    </lineage>
</organism>
<reference evidence="1 2" key="1">
    <citation type="submission" date="2017-03" db="EMBL/GenBank/DDBJ databases">
        <title>Complete genome sequence of the novel DNRA strain Pseudomonas sp. S-6-2 isolated from Chinese polluted river sediment. Journal of Biotechnology.</title>
        <authorList>
            <person name="Li J."/>
            <person name="Xiang F."/>
            <person name="Wang L."/>
            <person name="Xi L."/>
            <person name="Liu J."/>
        </authorList>
    </citation>
    <scope>NUCLEOTIDE SEQUENCE [LARGE SCALE GENOMIC DNA]</scope>
    <source>
        <strain evidence="1 2">S-6-2</strain>
    </source>
</reference>
<proteinExistence type="predicted"/>
<keyword evidence="2" id="KW-1185">Reference proteome</keyword>
<sequence>MTTPTTTLLSILDHYRPERLLCVSAEPVPAALAYCEQHDDCQRIDTSEVPLSAELLNCRYDLAIIADQLERLDKRQGIELLAGLRNLSVSRLAVLVDMQAASAWQDTDFFGLALQRQARFEQDGRSLTLFTYDLAEYKPAPDWLNSKYWANPQNFGKYWW</sequence>
<dbReference type="AlphaFoldDB" id="A0A1V0B9J3"/>
<dbReference type="Proteomes" id="UP000243488">
    <property type="component" value="Chromosome"/>
</dbReference>
<dbReference type="RefSeq" id="WP_080051521.1">
    <property type="nucleotide sequence ID" value="NZ_CP020100.1"/>
</dbReference>
<gene>
    <name evidence="1" type="ORF">BVH74_18460</name>
</gene>
<protein>
    <submittedName>
        <fullName evidence="1">Uncharacterized protein</fullName>
    </submittedName>
</protein>
<accession>A0A1V0B9J3</accession>
<evidence type="ECO:0000313" key="2">
    <source>
        <dbReference type="Proteomes" id="UP000243488"/>
    </source>
</evidence>
<dbReference type="STRING" id="1931241.BVH74_18460"/>
<evidence type="ECO:0000313" key="1">
    <source>
        <dbReference type="EMBL" id="AQZ96613.1"/>
    </source>
</evidence>